<dbReference type="InterPro" id="IPR001387">
    <property type="entry name" value="Cro/C1-type_HTH"/>
</dbReference>
<evidence type="ECO:0000256" key="1">
    <source>
        <dbReference type="ARBA" id="ARBA00023125"/>
    </source>
</evidence>
<evidence type="ECO:0000313" key="3">
    <source>
        <dbReference type="EMBL" id="SDI06021.1"/>
    </source>
</evidence>
<dbReference type="OrthoDB" id="5772764at2"/>
<accession>A0A1G8HHK6</accession>
<dbReference type="GO" id="GO:0005829">
    <property type="term" value="C:cytosol"/>
    <property type="evidence" value="ECO:0007669"/>
    <property type="project" value="TreeGrafter"/>
</dbReference>
<dbReference type="PROSITE" id="PS50943">
    <property type="entry name" value="HTH_CROC1"/>
    <property type="match status" value="1"/>
</dbReference>
<dbReference type="SMART" id="SM00530">
    <property type="entry name" value="HTH_XRE"/>
    <property type="match status" value="1"/>
</dbReference>
<keyword evidence="1 3" id="KW-0238">DNA-binding</keyword>
<keyword evidence="4" id="KW-1185">Reference proteome</keyword>
<protein>
    <submittedName>
        <fullName evidence="3">DNA-binding transcriptional regulator, XRE-family HTH domain</fullName>
    </submittedName>
</protein>
<dbReference type="CDD" id="cd00093">
    <property type="entry name" value="HTH_XRE"/>
    <property type="match status" value="1"/>
</dbReference>
<name>A0A1G8HHK6_9VIBR</name>
<proteinExistence type="predicted"/>
<dbReference type="SUPFAM" id="SSF47413">
    <property type="entry name" value="lambda repressor-like DNA-binding domains"/>
    <property type="match status" value="1"/>
</dbReference>
<dbReference type="PANTHER" id="PTHR46797">
    <property type="entry name" value="HTH-TYPE TRANSCRIPTIONAL REGULATOR"/>
    <property type="match status" value="1"/>
</dbReference>
<dbReference type="EMBL" id="FNDD01000052">
    <property type="protein sequence ID" value="SDI06021.1"/>
    <property type="molecule type" value="Genomic_DNA"/>
</dbReference>
<dbReference type="GO" id="GO:0003700">
    <property type="term" value="F:DNA-binding transcription factor activity"/>
    <property type="evidence" value="ECO:0007669"/>
    <property type="project" value="TreeGrafter"/>
</dbReference>
<dbReference type="Gene3D" id="1.10.260.40">
    <property type="entry name" value="lambda repressor-like DNA-binding domains"/>
    <property type="match status" value="1"/>
</dbReference>
<dbReference type="GO" id="GO:0003677">
    <property type="term" value="F:DNA binding"/>
    <property type="evidence" value="ECO:0007669"/>
    <property type="project" value="UniProtKB-KW"/>
</dbReference>
<feature type="domain" description="HTH cro/C1-type" evidence="2">
    <location>
        <begin position="13"/>
        <end position="67"/>
    </location>
</feature>
<dbReference type="STRING" id="861298.SAMN04488136_1522"/>
<dbReference type="Proteomes" id="UP000198854">
    <property type="component" value="Unassembled WGS sequence"/>
</dbReference>
<gene>
    <name evidence="3" type="ORF">SAMN04488136_1522</name>
</gene>
<evidence type="ECO:0000313" key="4">
    <source>
        <dbReference type="Proteomes" id="UP000198854"/>
    </source>
</evidence>
<organism evidence="3 4">
    <name type="scientific">Vibrio xiamenensis</name>
    <dbReference type="NCBI Taxonomy" id="861298"/>
    <lineage>
        <taxon>Bacteria</taxon>
        <taxon>Pseudomonadati</taxon>
        <taxon>Pseudomonadota</taxon>
        <taxon>Gammaproteobacteria</taxon>
        <taxon>Vibrionales</taxon>
        <taxon>Vibrionaceae</taxon>
        <taxon>Vibrio</taxon>
    </lineage>
</organism>
<dbReference type="Pfam" id="PF01381">
    <property type="entry name" value="HTH_3"/>
    <property type="match status" value="1"/>
</dbReference>
<evidence type="ECO:0000259" key="2">
    <source>
        <dbReference type="PROSITE" id="PS50943"/>
    </source>
</evidence>
<dbReference type="AlphaFoldDB" id="A0A1G8HHK6"/>
<reference evidence="4" key="1">
    <citation type="submission" date="2016-10" db="EMBL/GenBank/DDBJ databases">
        <authorList>
            <person name="Varghese N."/>
            <person name="Submissions S."/>
        </authorList>
    </citation>
    <scope>NUCLEOTIDE SEQUENCE [LARGE SCALE GENOMIC DNA]</scope>
    <source>
        <strain evidence="4">CGMCC 1.10228</strain>
    </source>
</reference>
<dbReference type="InterPro" id="IPR050807">
    <property type="entry name" value="TransReg_Diox_bact_type"/>
</dbReference>
<dbReference type="PANTHER" id="PTHR46797:SF1">
    <property type="entry name" value="METHYLPHOSPHONATE SYNTHASE"/>
    <property type="match status" value="1"/>
</dbReference>
<sequence length="101" mass="11443">MTEKNIAFAGFKLKGLRINKQYSLAETAKHLDITTSYLSLIENGKKSPSKKVLSKASDLFEVSIDTFYENPKLLEDLEELTKSSDLSEIIQAFEIILREKS</sequence>
<dbReference type="InterPro" id="IPR010982">
    <property type="entry name" value="Lambda_DNA-bd_dom_sf"/>
</dbReference>
<dbReference type="RefSeq" id="WP_093279438.1">
    <property type="nucleotide sequence ID" value="NZ_FNDD01000052.1"/>
</dbReference>